<evidence type="ECO:0000256" key="8">
    <source>
        <dbReference type="RuleBase" id="RU000461"/>
    </source>
</evidence>
<dbReference type="GO" id="GO:0016705">
    <property type="term" value="F:oxidoreductase activity, acting on paired donors, with incorporation or reduction of molecular oxygen"/>
    <property type="evidence" value="ECO:0007669"/>
    <property type="project" value="InterPro"/>
</dbReference>
<comment type="cofactor">
    <cofactor evidence="1 7">
        <name>heme</name>
        <dbReference type="ChEBI" id="CHEBI:30413"/>
    </cofactor>
</comment>
<dbReference type="GO" id="GO:0020037">
    <property type="term" value="F:heme binding"/>
    <property type="evidence" value="ECO:0007669"/>
    <property type="project" value="InterPro"/>
</dbReference>
<protein>
    <recommendedName>
        <fullName evidence="12">Cytochrome P450 monooxygenase</fullName>
    </recommendedName>
</protein>
<evidence type="ECO:0000256" key="7">
    <source>
        <dbReference type="PIRSR" id="PIRSR602401-1"/>
    </source>
</evidence>
<evidence type="ECO:0000256" key="1">
    <source>
        <dbReference type="ARBA" id="ARBA00001971"/>
    </source>
</evidence>
<dbReference type="InterPro" id="IPR002401">
    <property type="entry name" value="Cyt_P450_E_grp-I"/>
</dbReference>
<dbReference type="InterPro" id="IPR001128">
    <property type="entry name" value="Cyt_P450"/>
</dbReference>
<dbReference type="STRING" id="1442369.A0A0D2HE68"/>
<evidence type="ECO:0000256" key="9">
    <source>
        <dbReference type="SAM" id="Phobius"/>
    </source>
</evidence>
<dbReference type="Proteomes" id="UP000053617">
    <property type="component" value="Unassembled WGS sequence"/>
</dbReference>
<dbReference type="OrthoDB" id="1844152at2759"/>
<evidence type="ECO:0000256" key="6">
    <source>
        <dbReference type="ARBA" id="ARBA00023033"/>
    </source>
</evidence>
<keyword evidence="3 7" id="KW-0479">Metal-binding</keyword>
<keyword evidence="9" id="KW-0812">Transmembrane</keyword>
<dbReference type="PANTHER" id="PTHR46206:SF6">
    <property type="entry name" value="CYTOCHROME P450 MONOOXYGENASE AN1598-RELATED"/>
    <property type="match status" value="1"/>
</dbReference>
<dbReference type="InterPro" id="IPR017972">
    <property type="entry name" value="Cyt_P450_CS"/>
</dbReference>
<keyword evidence="11" id="KW-1185">Reference proteome</keyword>
<evidence type="ECO:0008006" key="12">
    <source>
        <dbReference type="Google" id="ProtNLM"/>
    </source>
</evidence>
<dbReference type="PROSITE" id="PS00086">
    <property type="entry name" value="CYTOCHROME_P450"/>
    <property type="match status" value="1"/>
</dbReference>
<evidence type="ECO:0000256" key="4">
    <source>
        <dbReference type="ARBA" id="ARBA00023002"/>
    </source>
</evidence>
<dbReference type="Gene3D" id="1.10.630.10">
    <property type="entry name" value="Cytochrome P450"/>
    <property type="match status" value="1"/>
</dbReference>
<feature type="transmembrane region" description="Helical" evidence="9">
    <location>
        <begin position="21"/>
        <end position="42"/>
    </location>
</feature>
<keyword evidence="9" id="KW-0472">Membrane</keyword>
<dbReference type="RefSeq" id="XP_013275999.1">
    <property type="nucleotide sequence ID" value="XM_013420545.1"/>
</dbReference>
<evidence type="ECO:0000256" key="2">
    <source>
        <dbReference type="ARBA" id="ARBA00010617"/>
    </source>
</evidence>
<dbReference type="AlphaFoldDB" id="A0A0D2HE68"/>
<keyword evidence="6 8" id="KW-0503">Monooxygenase</keyword>
<dbReference type="HOGENOM" id="CLU_022195_0_2_1"/>
<keyword evidence="5 7" id="KW-0408">Iron</keyword>
<organism evidence="10 11">
    <name type="scientific">Rhinocladiella mackenziei CBS 650.93</name>
    <dbReference type="NCBI Taxonomy" id="1442369"/>
    <lineage>
        <taxon>Eukaryota</taxon>
        <taxon>Fungi</taxon>
        <taxon>Dikarya</taxon>
        <taxon>Ascomycota</taxon>
        <taxon>Pezizomycotina</taxon>
        <taxon>Eurotiomycetes</taxon>
        <taxon>Chaetothyriomycetidae</taxon>
        <taxon>Chaetothyriales</taxon>
        <taxon>Herpotrichiellaceae</taxon>
        <taxon>Rhinocladiella</taxon>
    </lineage>
</organism>
<dbReference type="SUPFAM" id="SSF48264">
    <property type="entry name" value="Cytochrome P450"/>
    <property type="match status" value="1"/>
</dbReference>
<dbReference type="PANTHER" id="PTHR46206">
    <property type="entry name" value="CYTOCHROME P450"/>
    <property type="match status" value="1"/>
</dbReference>
<accession>A0A0D2HE68</accession>
<dbReference type="GeneID" id="25291591"/>
<sequence>MLQKLHSQAELLKTSFNALSGEAKLGTCISLLGVFAFTYWWLFTPRYPKAPTLRVSKKPWIFGELEDAKLYVTNSIDLLQIGWEQYSKHGTNYLLNTPKGKIYIVAPRYMDEVRRAPETHVDNTIANSQLTQVAWTLHRRLAWDQFHFHTPISKSLTESLGPRLLDVVEEAKMSIKDYIGSEKDWTPKKMYPVGFEIVTRTANRLLFGEKLARDKEFQDLSVNYTNVLFGGAEMIRSWPNFVKPFIMWLRTDIYSAQAIARKHLYPVIDQRIKAEDAYNRAGRQAEWKKIKPDDAIQWVLDVAPPDQRKADITVYRMLHINIAAIHTSSITLLEAFYFLAIFPEFHDELRDEIVRVFRQEKKWTKQALTHLMKLDSFLTEALRFCPFTALKMQRYTVKDWTLSDGTVIPKGVYFWCNFTALSLDEDTYKDAHRFDPWRMYRKRQEPGQANQHQFVMTSDTNLTFGHGKKACPGRFFAANEIKILMALLITNYEIRCTNIRGVEEIRRGGWINITKNPINHPIVDFKPRDDQIPEDIRHLFLDI</sequence>
<name>A0A0D2HE68_9EURO</name>
<proteinExistence type="inferred from homology"/>
<dbReference type="EMBL" id="KN847476">
    <property type="protein sequence ID" value="KIX08863.1"/>
    <property type="molecule type" value="Genomic_DNA"/>
</dbReference>
<dbReference type="InterPro" id="IPR036396">
    <property type="entry name" value="Cyt_P450_sf"/>
</dbReference>
<gene>
    <name evidence="10" type="ORF">Z518_03520</name>
</gene>
<evidence type="ECO:0000256" key="5">
    <source>
        <dbReference type="ARBA" id="ARBA00023004"/>
    </source>
</evidence>
<dbReference type="Pfam" id="PF00067">
    <property type="entry name" value="p450"/>
    <property type="match status" value="1"/>
</dbReference>
<evidence type="ECO:0000313" key="11">
    <source>
        <dbReference type="Proteomes" id="UP000053617"/>
    </source>
</evidence>
<keyword evidence="4 8" id="KW-0560">Oxidoreductase</keyword>
<dbReference type="GO" id="GO:0005506">
    <property type="term" value="F:iron ion binding"/>
    <property type="evidence" value="ECO:0007669"/>
    <property type="project" value="InterPro"/>
</dbReference>
<reference evidence="10 11" key="1">
    <citation type="submission" date="2015-01" db="EMBL/GenBank/DDBJ databases">
        <title>The Genome Sequence of Rhinocladiella mackenzie CBS 650.93.</title>
        <authorList>
            <consortium name="The Broad Institute Genomics Platform"/>
            <person name="Cuomo C."/>
            <person name="de Hoog S."/>
            <person name="Gorbushina A."/>
            <person name="Stielow B."/>
            <person name="Teixiera M."/>
            <person name="Abouelleil A."/>
            <person name="Chapman S.B."/>
            <person name="Priest M."/>
            <person name="Young S.K."/>
            <person name="Wortman J."/>
            <person name="Nusbaum C."/>
            <person name="Birren B."/>
        </authorList>
    </citation>
    <scope>NUCLEOTIDE SEQUENCE [LARGE SCALE GENOMIC DNA]</scope>
    <source>
        <strain evidence="10 11">CBS 650.93</strain>
    </source>
</reference>
<dbReference type="GO" id="GO:0004497">
    <property type="term" value="F:monooxygenase activity"/>
    <property type="evidence" value="ECO:0007669"/>
    <property type="project" value="UniProtKB-KW"/>
</dbReference>
<evidence type="ECO:0000256" key="3">
    <source>
        <dbReference type="ARBA" id="ARBA00022723"/>
    </source>
</evidence>
<keyword evidence="9" id="KW-1133">Transmembrane helix</keyword>
<comment type="similarity">
    <text evidence="2 8">Belongs to the cytochrome P450 family.</text>
</comment>
<feature type="binding site" description="axial binding residue" evidence="7">
    <location>
        <position position="471"/>
    </location>
    <ligand>
        <name>heme</name>
        <dbReference type="ChEBI" id="CHEBI:30413"/>
    </ligand>
    <ligandPart>
        <name>Fe</name>
        <dbReference type="ChEBI" id="CHEBI:18248"/>
    </ligandPart>
</feature>
<evidence type="ECO:0000313" key="10">
    <source>
        <dbReference type="EMBL" id="KIX08863.1"/>
    </source>
</evidence>
<keyword evidence="7 8" id="KW-0349">Heme</keyword>
<dbReference type="VEuPathDB" id="FungiDB:Z518_03520"/>
<dbReference type="PRINTS" id="PR00463">
    <property type="entry name" value="EP450I"/>
</dbReference>
<dbReference type="CDD" id="cd11041">
    <property type="entry name" value="CYP503A1-like"/>
    <property type="match status" value="1"/>
</dbReference>